<comment type="caution">
    <text evidence="2">The sequence shown here is derived from an EMBL/GenBank/DDBJ whole genome shotgun (WGS) entry which is preliminary data.</text>
</comment>
<evidence type="ECO:0000259" key="1">
    <source>
        <dbReference type="Pfam" id="PF01656"/>
    </source>
</evidence>
<dbReference type="InterPro" id="IPR002586">
    <property type="entry name" value="CobQ/CobB/MinD/ParA_Nub-bd_dom"/>
</dbReference>
<proteinExistence type="predicted"/>
<protein>
    <recommendedName>
        <fullName evidence="1">CobQ/CobB/MinD/ParA nucleotide binding domain-containing protein</fullName>
    </recommendedName>
</protein>
<dbReference type="AlphaFoldDB" id="A0A255XZR7"/>
<accession>A0A255XZR7</accession>
<dbReference type="Proteomes" id="UP000216361">
    <property type="component" value="Unassembled WGS sequence"/>
</dbReference>
<dbReference type="PIRSF" id="PIRSF009320">
    <property type="entry name" value="Nuc_binding_HP_1000"/>
    <property type="match status" value="1"/>
</dbReference>
<evidence type="ECO:0000313" key="2">
    <source>
        <dbReference type="EMBL" id="OYQ22517.1"/>
    </source>
</evidence>
<name>A0A255XZR7_9PROT</name>
<sequence>MHLLVREFISMPVIAVASPKGGAGKSTTALIVATTLAQKGASVLLIDTDPQKTTYKWAKNSPSKYAGIVKAVDDPRDLVSVIDEASTNVQFVIIDVQGRATLTMGRTMSRSDFVIIPMQAKTPDADEAAVAIQLIRDEEQTLRRAIPHKIVLTRTNTGVIKKEERENIARLDAAGIGRFQTHLNERTAFSRIHSYQLSLTELDPSAVNGLEQAIENAERFVGELLDTITGANQ</sequence>
<gene>
    <name evidence="2" type="ORF">CHR90_00210</name>
</gene>
<dbReference type="InterPro" id="IPR027417">
    <property type="entry name" value="P-loop_NTPase"/>
</dbReference>
<dbReference type="PANTHER" id="PTHR13696">
    <property type="entry name" value="P-LOOP CONTAINING NUCLEOSIDE TRIPHOSPHATE HYDROLASE"/>
    <property type="match status" value="1"/>
</dbReference>
<organism evidence="2 3">
    <name type="scientific">Elstera cyanobacteriorum</name>
    <dbReference type="NCBI Taxonomy" id="2022747"/>
    <lineage>
        <taxon>Bacteria</taxon>
        <taxon>Pseudomonadati</taxon>
        <taxon>Pseudomonadota</taxon>
        <taxon>Alphaproteobacteria</taxon>
        <taxon>Rhodospirillales</taxon>
        <taxon>Rhodospirillaceae</taxon>
        <taxon>Elstera</taxon>
    </lineage>
</organism>
<dbReference type="SUPFAM" id="SSF52540">
    <property type="entry name" value="P-loop containing nucleoside triphosphate hydrolases"/>
    <property type="match status" value="1"/>
</dbReference>
<dbReference type="Pfam" id="PF01656">
    <property type="entry name" value="CbiA"/>
    <property type="match status" value="1"/>
</dbReference>
<evidence type="ECO:0000313" key="3">
    <source>
        <dbReference type="Proteomes" id="UP000216361"/>
    </source>
</evidence>
<dbReference type="PANTHER" id="PTHR13696:SF96">
    <property type="entry name" value="COBQ_COBB_MIND_PARA NUCLEOTIDE BINDING DOMAIN-CONTAINING PROTEIN"/>
    <property type="match status" value="1"/>
</dbReference>
<dbReference type="CDD" id="cd02042">
    <property type="entry name" value="ParAB_family"/>
    <property type="match status" value="1"/>
</dbReference>
<dbReference type="InterPro" id="IPR050678">
    <property type="entry name" value="DNA_Partitioning_ATPase"/>
</dbReference>
<dbReference type="Gene3D" id="3.40.50.300">
    <property type="entry name" value="P-loop containing nucleotide triphosphate hydrolases"/>
    <property type="match status" value="1"/>
</dbReference>
<keyword evidence="3" id="KW-1185">Reference proteome</keyword>
<feature type="domain" description="CobQ/CobB/MinD/ParA nucleotide binding" evidence="1">
    <location>
        <begin position="14"/>
        <end position="195"/>
    </location>
</feature>
<dbReference type="EMBL" id="NOXS01000009">
    <property type="protein sequence ID" value="OYQ22517.1"/>
    <property type="molecule type" value="Genomic_DNA"/>
</dbReference>
<reference evidence="2 3" key="1">
    <citation type="submission" date="2017-07" db="EMBL/GenBank/DDBJ databases">
        <title>Elstera cyanobacteriorum sp. nov., a novel bacterium isolated from cyanobacterial aggregates in a eutrophic lake.</title>
        <authorList>
            <person name="Cai H."/>
        </authorList>
    </citation>
    <scope>NUCLEOTIDE SEQUENCE [LARGE SCALE GENOMIC DNA]</scope>
    <source>
        <strain evidence="2 3">TH019</strain>
    </source>
</reference>